<sequence length="379" mass="42325">MNMQRQQQSAIKSISSMNGLHRMSAIMTHPDEQIHFSPNNTNKGVHESLVPSSLKRNDSSGMASSHHQSNVFFDSSMIQEDDADMQSSNHDIHYTSVAPSSTNNTTTTMMQRPSLLHQVSLLGSSTSDLNRIRSTDHMLNMNADAPFTSASQNVSSTSSSSSDMSTEKKGESNTASDLSDARRLSQMLKESHMLGVTRKTRSAGQELMFMKHKDERPMNHHYGANTTNSLRSIRFRSFTNGNADMSMQANSSFKFASSTLQQPKRNMFLDMLKQPTAALETNKKQPVNPYFSPPQGQTQQPISSLSEMSLSGMNLTSSPPKPILRQQGSFRQRHSSGNMKRTATFALRRNIRVHDAMESTNSSRGMAMDRHCLVKRRRL</sequence>
<proteinExistence type="predicted"/>
<dbReference type="EMBL" id="BLLK01000038">
    <property type="protein sequence ID" value="GFH50377.1"/>
    <property type="molecule type" value="Genomic_DNA"/>
</dbReference>
<feature type="region of interest" description="Disordered" evidence="1">
    <location>
        <begin position="310"/>
        <end position="338"/>
    </location>
</feature>
<evidence type="ECO:0000313" key="2">
    <source>
        <dbReference type="EMBL" id="GFH50377.1"/>
    </source>
</evidence>
<feature type="compositionally biased region" description="Polar residues" evidence="1">
    <location>
        <begin position="326"/>
        <end position="338"/>
    </location>
</feature>
<dbReference type="AlphaFoldDB" id="A0AAD3CQU4"/>
<dbReference type="Proteomes" id="UP001054902">
    <property type="component" value="Unassembled WGS sequence"/>
</dbReference>
<reference evidence="2 3" key="1">
    <citation type="journal article" date="2021" name="Sci. Rep.">
        <title>The genome of the diatom Chaetoceros tenuissimus carries an ancient integrated fragment of an extant virus.</title>
        <authorList>
            <person name="Hongo Y."/>
            <person name="Kimura K."/>
            <person name="Takaki Y."/>
            <person name="Yoshida Y."/>
            <person name="Baba S."/>
            <person name="Kobayashi G."/>
            <person name="Nagasaki K."/>
            <person name="Hano T."/>
            <person name="Tomaru Y."/>
        </authorList>
    </citation>
    <scope>NUCLEOTIDE SEQUENCE [LARGE SCALE GENOMIC DNA]</scope>
    <source>
        <strain evidence="2 3">NIES-3715</strain>
    </source>
</reference>
<comment type="caution">
    <text evidence="2">The sequence shown here is derived from an EMBL/GenBank/DDBJ whole genome shotgun (WGS) entry which is preliminary data.</text>
</comment>
<gene>
    <name evidence="2" type="ORF">CTEN210_06853</name>
</gene>
<accession>A0AAD3CQU4</accession>
<feature type="region of interest" description="Disordered" evidence="1">
    <location>
        <begin position="146"/>
        <end position="181"/>
    </location>
</feature>
<name>A0AAD3CQU4_9STRA</name>
<protein>
    <submittedName>
        <fullName evidence="2">Uncharacterized protein</fullName>
    </submittedName>
</protein>
<feature type="compositionally biased region" description="Low complexity" evidence="1">
    <location>
        <begin position="148"/>
        <end position="164"/>
    </location>
</feature>
<keyword evidence="3" id="KW-1185">Reference proteome</keyword>
<evidence type="ECO:0000256" key="1">
    <source>
        <dbReference type="SAM" id="MobiDB-lite"/>
    </source>
</evidence>
<organism evidence="2 3">
    <name type="scientific">Chaetoceros tenuissimus</name>
    <dbReference type="NCBI Taxonomy" id="426638"/>
    <lineage>
        <taxon>Eukaryota</taxon>
        <taxon>Sar</taxon>
        <taxon>Stramenopiles</taxon>
        <taxon>Ochrophyta</taxon>
        <taxon>Bacillariophyta</taxon>
        <taxon>Coscinodiscophyceae</taxon>
        <taxon>Chaetocerotophycidae</taxon>
        <taxon>Chaetocerotales</taxon>
        <taxon>Chaetocerotaceae</taxon>
        <taxon>Chaetoceros</taxon>
    </lineage>
</organism>
<evidence type="ECO:0000313" key="3">
    <source>
        <dbReference type="Proteomes" id="UP001054902"/>
    </source>
</evidence>